<dbReference type="PROSITE" id="PS51186">
    <property type="entry name" value="GNAT"/>
    <property type="match status" value="1"/>
</dbReference>
<evidence type="ECO:0000313" key="3">
    <source>
        <dbReference type="Proteomes" id="UP001501771"/>
    </source>
</evidence>
<evidence type="ECO:0000313" key="2">
    <source>
        <dbReference type="EMBL" id="GAA2151740.1"/>
    </source>
</evidence>
<keyword evidence="3" id="KW-1185">Reference proteome</keyword>
<comment type="caution">
    <text evidence="2">The sequence shown here is derived from an EMBL/GenBank/DDBJ whole genome shotgun (WGS) entry which is preliminary data.</text>
</comment>
<proteinExistence type="predicted"/>
<dbReference type="Gene3D" id="3.40.630.30">
    <property type="match status" value="1"/>
</dbReference>
<dbReference type="Proteomes" id="UP001501771">
    <property type="component" value="Unassembled WGS sequence"/>
</dbReference>
<accession>A0ABP5LQL5</accession>
<dbReference type="InterPro" id="IPR016181">
    <property type="entry name" value="Acyl_CoA_acyltransferase"/>
</dbReference>
<gene>
    <name evidence="2" type="ORF">GCM10009844_34310</name>
</gene>
<organism evidence="2 3">
    <name type="scientific">Nocardioides koreensis</name>
    <dbReference type="NCBI Taxonomy" id="433651"/>
    <lineage>
        <taxon>Bacteria</taxon>
        <taxon>Bacillati</taxon>
        <taxon>Actinomycetota</taxon>
        <taxon>Actinomycetes</taxon>
        <taxon>Propionibacteriales</taxon>
        <taxon>Nocardioidaceae</taxon>
        <taxon>Nocardioides</taxon>
    </lineage>
</organism>
<dbReference type="EMBL" id="BAAAQR010000011">
    <property type="protein sequence ID" value="GAA2151740.1"/>
    <property type="molecule type" value="Genomic_DNA"/>
</dbReference>
<reference evidence="3" key="1">
    <citation type="journal article" date="2019" name="Int. J. Syst. Evol. Microbiol.">
        <title>The Global Catalogue of Microorganisms (GCM) 10K type strain sequencing project: providing services to taxonomists for standard genome sequencing and annotation.</title>
        <authorList>
            <consortium name="The Broad Institute Genomics Platform"/>
            <consortium name="The Broad Institute Genome Sequencing Center for Infectious Disease"/>
            <person name="Wu L."/>
            <person name="Ma J."/>
        </authorList>
    </citation>
    <scope>NUCLEOTIDE SEQUENCE [LARGE SCALE GENOMIC DNA]</scope>
    <source>
        <strain evidence="3">JCM 16022</strain>
    </source>
</reference>
<dbReference type="CDD" id="cd04301">
    <property type="entry name" value="NAT_SF"/>
    <property type="match status" value="1"/>
</dbReference>
<protein>
    <recommendedName>
        <fullName evidence="1">N-acetyltransferase domain-containing protein</fullName>
    </recommendedName>
</protein>
<dbReference type="SUPFAM" id="SSF55729">
    <property type="entry name" value="Acyl-CoA N-acyltransferases (Nat)"/>
    <property type="match status" value="1"/>
</dbReference>
<dbReference type="Pfam" id="PF00583">
    <property type="entry name" value="Acetyltransf_1"/>
    <property type="match status" value="1"/>
</dbReference>
<feature type="domain" description="N-acetyltransferase" evidence="1">
    <location>
        <begin position="13"/>
        <end position="176"/>
    </location>
</feature>
<dbReference type="InterPro" id="IPR000182">
    <property type="entry name" value="GNAT_dom"/>
</dbReference>
<sequence length="184" mass="20023">MIAEARLRDGTRALIWPLLPSDREAVRERYETLSAETREHRFLASVPHLTDAMLDHLVDEVDGIDHVALALVVLDDDNVGGPVGVARMIRYRDQPEAADVAVTVDDAWQDRGVATALLAELLRARRAGVVQVLTTVAADNEASLAMLRRLGRNTVTPAGNNRLDVVVDLPDVPPGPDRSEDVGP</sequence>
<name>A0ABP5LQL5_9ACTN</name>
<evidence type="ECO:0000259" key="1">
    <source>
        <dbReference type="PROSITE" id="PS51186"/>
    </source>
</evidence>